<dbReference type="OrthoDB" id="10525932at2759"/>
<comment type="caution">
    <text evidence="2">The sequence shown here is derived from an EMBL/GenBank/DDBJ whole genome shotgun (WGS) entry which is preliminary data.</text>
</comment>
<evidence type="ECO:0000313" key="3">
    <source>
        <dbReference type="Proteomes" id="UP000759537"/>
    </source>
</evidence>
<keyword evidence="3" id="KW-1185">Reference proteome</keyword>
<sequence>MLNAGMRRVGIKVREFLLQLTQTPPLISGIQLTYCHIPTRSATPHTILLSYKMRSSTLTALFFALFAILSTVAYAAPVTPQGAVNKRQCMPSECKDAVPAPSSSGPTVDPAAILDMITSLLGLLSPAAAQPPAEAFALTSTSIPTTQPTGTRQPIPTFRWFTEIASPSPSPSGI</sequence>
<dbReference type="EMBL" id="WHVB01000004">
    <property type="protein sequence ID" value="KAF8483765.1"/>
    <property type="molecule type" value="Genomic_DNA"/>
</dbReference>
<feature type="transmembrane region" description="Helical" evidence="1">
    <location>
        <begin position="58"/>
        <end position="76"/>
    </location>
</feature>
<keyword evidence="1" id="KW-1133">Transmembrane helix</keyword>
<evidence type="ECO:0000256" key="1">
    <source>
        <dbReference type="SAM" id="Phobius"/>
    </source>
</evidence>
<evidence type="ECO:0000313" key="2">
    <source>
        <dbReference type="EMBL" id="KAF8483765.1"/>
    </source>
</evidence>
<keyword evidence="1" id="KW-0812">Transmembrane</keyword>
<dbReference type="Proteomes" id="UP000759537">
    <property type="component" value="Unassembled WGS sequence"/>
</dbReference>
<keyword evidence="1" id="KW-0472">Membrane</keyword>
<reference evidence="2" key="2">
    <citation type="journal article" date="2020" name="Nat. Commun.">
        <title>Large-scale genome sequencing of mycorrhizal fungi provides insights into the early evolution of symbiotic traits.</title>
        <authorList>
            <person name="Miyauchi S."/>
            <person name="Kiss E."/>
            <person name="Kuo A."/>
            <person name="Drula E."/>
            <person name="Kohler A."/>
            <person name="Sanchez-Garcia M."/>
            <person name="Morin E."/>
            <person name="Andreopoulos B."/>
            <person name="Barry K.W."/>
            <person name="Bonito G."/>
            <person name="Buee M."/>
            <person name="Carver A."/>
            <person name="Chen C."/>
            <person name="Cichocki N."/>
            <person name="Clum A."/>
            <person name="Culley D."/>
            <person name="Crous P.W."/>
            <person name="Fauchery L."/>
            <person name="Girlanda M."/>
            <person name="Hayes R.D."/>
            <person name="Keri Z."/>
            <person name="LaButti K."/>
            <person name="Lipzen A."/>
            <person name="Lombard V."/>
            <person name="Magnuson J."/>
            <person name="Maillard F."/>
            <person name="Murat C."/>
            <person name="Nolan M."/>
            <person name="Ohm R.A."/>
            <person name="Pangilinan J."/>
            <person name="Pereira M.F."/>
            <person name="Perotto S."/>
            <person name="Peter M."/>
            <person name="Pfister S."/>
            <person name="Riley R."/>
            <person name="Sitrit Y."/>
            <person name="Stielow J.B."/>
            <person name="Szollosi G."/>
            <person name="Zifcakova L."/>
            <person name="Stursova M."/>
            <person name="Spatafora J.W."/>
            <person name="Tedersoo L."/>
            <person name="Vaario L.M."/>
            <person name="Yamada A."/>
            <person name="Yan M."/>
            <person name="Wang P."/>
            <person name="Xu J."/>
            <person name="Bruns T."/>
            <person name="Baldrian P."/>
            <person name="Vilgalys R."/>
            <person name="Dunand C."/>
            <person name="Henrissat B."/>
            <person name="Grigoriev I.V."/>
            <person name="Hibbett D."/>
            <person name="Nagy L.G."/>
            <person name="Martin F.M."/>
        </authorList>
    </citation>
    <scope>NUCLEOTIDE SEQUENCE</scope>
    <source>
        <strain evidence="2">Prilba</strain>
    </source>
</reference>
<accession>A0A9P5N1H7</accession>
<name>A0A9P5N1H7_9AGAM</name>
<reference evidence="2" key="1">
    <citation type="submission" date="2019-10" db="EMBL/GenBank/DDBJ databases">
        <authorList>
            <consortium name="DOE Joint Genome Institute"/>
            <person name="Kuo A."/>
            <person name="Miyauchi S."/>
            <person name="Kiss E."/>
            <person name="Drula E."/>
            <person name="Kohler A."/>
            <person name="Sanchez-Garcia M."/>
            <person name="Andreopoulos B."/>
            <person name="Barry K.W."/>
            <person name="Bonito G."/>
            <person name="Buee M."/>
            <person name="Carver A."/>
            <person name="Chen C."/>
            <person name="Cichocki N."/>
            <person name="Clum A."/>
            <person name="Culley D."/>
            <person name="Crous P.W."/>
            <person name="Fauchery L."/>
            <person name="Girlanda M."/>
            <person name="Hayes R."/>
            <person name="Keri Z."/>
            <person name="LaButti K."/>
            <person name="Lipzen A."/>
            <person name="Lombard V."/>
            <person name="Magnuson J."/>
            <person name="Maillard F."/>
            <person name="Morin E."/>
            <person name="Murat C."/>
            <person name="Nolan M."/>
            <person name="Ohm R."/>
            <person name="Pangilinan J."/>
            <person name="Pereira M."/>
            <person name="Perotto S."/>
            <person name="Peter M."/>
            <person name="Riley R."/>
            <person name="Sitrit Y."/>
            <person name="Stielow B."/>
            <person name="Szollosi G."/>
            <person name="Zifcakova L."/>
            <person name="Stursova M."/>
            <person name="Spatafora J.W."/>
            <person name="Tedersoo L."/>
            <person name="Vaario L.-M."/>
            <person name="Yamada A."/>
            <person name="Yan M."/>
            <person name="Wang P."/>
            <person name="Xu J."/>
            <person name="Bruns T."/>
            <person name="Baldrian P."/>
            <person name="Vilgalys R."/>
            <person name="Henrissat B."/>
            <person name="Grigoriev I.V."/>
            <person name="Hibbett D."/>
            <person name="Nagy L.G."/>
            <person name="Martin F.M."/>
        </authorList>
    </citation>
    <scope>NUCLEOTIDE SEQUENCE</scope>
    <source>
        <strain evidence="2">Prilba</strain>
    </source>
</reference>
<gene>
    <name evidence="2" type="ORF">DFH94DRAFT_724014</name>
</gene>
<organism evidence="2 3">
    <name type="scientific">Russula ochroleuca</name>
    <dbReference type="NCBI Taxonomy" id="152965"/>
    <lineage>
        <taxon>Eukaryota</taxon>
        <taxon>Fungi</taxon>
        <taxon>Dikarya</taxon>
        <taxon>Basidiomycota</taxon>
        <taxon>Agaricomycotina</taxon>
        <taxon>Agaricomycetes</taxon>
        <taxon>Russulales</taxon>
        <taxon>Russulaceae</taxon>
        <taxon>Russula</taxon>
    </lineage>
</organism>
<dbReference type="AlphaFoldDB" id="A0A9P5N1H7"/>
<proteinExistence type="predicted"/>
<protein>
    <submittedName>
        <fullName evidence="2">Uncharacterized protein</fullName>
    </submittedName>
</protein>